<reference evidence="5" key="1">
    <citation type="submission" date="2022-03" db="EMBL/GenBank/DDBJ databases">
        <authorList>
            <person name="Martin C."/>
        </authorList>
    </citation>
    <scope>NUCLEOTIDE SEQUENCE</scope>
</reference>
<keyword evidence="6" id="KW-1185">Reference proteome</keyword>
<feature type="non-terminal residue" evidence="5">
    <location>
        <position position="123"/>
    </location>
</feature>
<dbReference type="GO" id="GO:0046872">
    <property type="term" value="F:metal ion binding"/>
    <property type="evidence" value="ECO:0007669"/>
    <property type="project" value="UniProtKB-KW"/>
</dbReference>
<protein>
    <recommendedName>
        <fullName evidence="4">Non-haem dioxygenase N-terminal domain-containing protein</fullName>
    </recommendedName>
</protein>
<accession>A0A8S4NWJ4</accession>
<dbReference type="OrthoDB" id="288590at2759"/>
<dbReference type="SUPFAM" id="SSF51197">
    <property type="entry name" value="Clavaminate synthase-like"/>
    <property type="match status" value="1"/>
</dbReference>
<dbReference type="AlphaFoldDB" id="A0A8S4NWJ4"/>
<sequence>MIPVVDFSGYSLKGGHPTPSEAELAPLADEIHKAFIQVGLFYMKNHGLDISQVVEEYMEMAKRFFDLPLDIKKKYELEQGTSYMYQGYHLHEHCDHEGSADDLKEAFNAYPTWEGEWPDEYVP</sequence>
<keyword evidence="3" id="KW-0408">Iron</keyword>
<organism evidence="5 6">
    <name type="scientific">Owenia fusiformis</name>
    <name type="common">Polychaete worm</name>
    <dbReference type="NCBI Taxonomy" id="6347"/>
    <lineage>
        <taxon>Eukaryota</taxon>
        <taxon>Metazoa</taxon>
        <taxon>Spiralia</taxon>
        <taxon>Lophotrochozoa</taxon>
        <taxon>Annelida</taxon>
        <taxon>Polychaeta</taxon>
        <taxon>Sedentaria</taxon>
        <taxon>Canalipalpata</taxon>
        <taxon>Sabellida</taxon>
        <taxon>Oweniida</taxon>
        <taxon>Oweniidae</taxon>
        <taxon>Owenia</taxon>
    </lineage>
</organism>
<dbReference type="InterPro" id="IPR027443">
    <property type="entry name" value="IPNS-like_sf"/>
</dbReference>
<proteinExistence type="predicted"/>
<dbReference type="PANTHER" id="PTHR10209">
    <property type="entry name" value="OXIDOREDUCTASE, 2OG-FE II OXYGENASE FAMILY PROTEIN"/>
    <property type="match status" value="1"/>
</dbReference>
<evidence type="ECO:0000313" key="5">
    <source>
        <dbReference type="EMBL" id="CAH1784297.1"/>
    </source>
</evidence>
<dbReference type="Pfam" id="PF14226">
    <property type="entry name" value="DIOX_N"/>
    <property type="match status" value="1"/>
</dbReference>
<evidence type="ECO:0000256" key="1">
    <source>
        <dbReference type="ARBA" id="ARBA00022723"/>
    </source>
</evidence>
<evidence type="ECO:0000256" key="3">
    <source>
        <dbReference type="ARBA" id="ARBA00023004"/>
    </source>
</evidence>
<comment type="caution">
    <text evidence="5">The sequence shown here is derived from an EMBL/GenBank/DDBJ whole genome shotgun (WGS) entry which is preliminary data.</text>
</comment>
<keyword evidence="2" id="KW-0560">Oxidoreductase</keyword>
<dbReference type="Proteomes" id="UP000749559">
    <property type="component" value="Unassembled WGS sequence"/>
</dbReference>
<dbReference type="InterPro" id="IPR026992">
    <property type="entry name" value="DIOX_N"/>
</dbReference>
<gene>
    <name evidence="5" type="ORF">OFUS_LOCUS10521</name>
</gene>
<keyword evidence="1" id="KW-0479">Metal-binding</keyword>
<evidence type="ECO:0000313" key="6">
    <source>
        <dbReference type="Proteomes" id="UP000749559"/>
    </source>
</evidence>
<dbReference type="Gene3D" id="2.60.120.330">
    <property type="entry name" value="B-lactam Antibiotic, Isopenicillin N Synthase, Chain"/>
    <property type="match status" value="1"/>
</dbReference>
<dbReference type="GO" id="GO:0016491">
    <property type="term" value="F:oxidoreductase activity"/>
    <property type="evidence" value="ECO:0007669"/>
    <property type="project" value="UniProtKB-KW"/>
</dbReference>
<dbReference type="EMBL" id="CAIIXF020000005">
    <property type="protein sequence ID" value="CAH1784297.1"/>
    <property type="molecule type" value="Genomic_DNA"/>
</dbReference>
<evidence type="ECO:0000256" key="2">
    <source>
        <dbReference type="ARBA" id="ARBA00023002"/>
    </source>
</evidence>
<name>A0A8S4NWJ4_OWEFU</name>
<dbReference type="PANTHER" id="PTHR10209:SF881">
    <property type="entry name" value="FI07970P-RELATED"/>
    <property type="match status" value="1"/>
</dbReference>
<evidence type="ECO:0000259" key="4">
    <source>
        <dbReference type="Pfam" id="PF14226"/>
    </source>
</evidence>
<feature type="domain" description="Non-haem dioxygenase N-terminal" evidence="4">
    <location>
        <begin position="2"/>
        <end position="114"/>
    </location>
</feature>